<feature type="transmembrane region" description="Helical" evidence="7">
    <location>
        <begin position="52"/>
        <end position="72"/>
    </location>
</feature>
<dbReference type="GO" id="GO:0042910">
    <property type="term" value="F:xenobiotic transmembrane transporter activity"/>
    <property type="evidence" value="ECO:0007669"/>
    <property type="project" value="InterPro"/>
</dbReference>
<evidence type="ECO:0000256" key="6">
    <source>
        <dbReference type="ARBA" id="ARBA00023136"/>
    </source>
</evidence>
<dbReference type="Pfam" id="PF01554">
    <property type="entry name" value="MatE"/>
    <property type="match status" value="2"/>
</dbReference>
<feature type="transmembrane region" description="Helical" evidence="7">
    <location>
        <begin position="282"/>
        <end position="299"/>
    </location>
</feature>
<evidence type="ECO:0000256" key="5">
    <source>
        <dbReference type="ARBA" id="ARBA00022989"/>
    </source>
</evidence>
<dbReference type="InterPro" id="IPR052031">
    <property type="entry name" value="Membrane_Transporter-Flippase"/>
</dbReference>
<protein>
    <recommendedName>
        <fullName evidence="9">Polysaccharide biosynthesis protein C-terminal domain-containing protein</fullName>
    </recommendedName>
</protein>
<dbReference type="PANTHER" id="PTHR43549">
    <property type="entry name" value="MULTIDRUG RESISTANCE PROTEIN YPNP-RELATED"/>
    <property type="match status" value="1"/>
</dbReference>
<evidence type="ECO:0000256" key="4">
    <source>
        <dbReference type="ARBA" id="ARBA00022692"/>
    </source>
</evidence>
<keyword evidence="6 7" id="KW-0472">Membrane</keyword>
<evidence type="ECO:0000256" key="1">
    <source>
        <dbReference type="ARBA" id="ARBA00004651"/>
    </source>
</evidence>
<dbReference type="GO" id="GO:0005886">
    <property type="term" value="C:plasma membrane"/>
    <property type="evidence" value="ECO:0007669"/>
    <property type="project" value="UniProtKB-SubCell"/>
</dbReference>
<dbReference type="InterPro" id="IPR002528">
    <property type="entry name" value="MATE_fam"/>
</dbReference>
<feature type="transmembrane region" description="Helical" evidence="7">
    <location>
        <begin position="237"/>
        <end position="262"/>
    </location>
</feature>
<dbReference type="GO" id="GO:0015297">
    <property type="term" value="F:antiporter activity"/>
    <property type="evidence" value="ECO:0007669"/>
    <property type="project" value="InterPro"/>
</dbReference>
<dbReference type="AlphaFoldDB" id="A0A382B0K4"/>
<feature type="transmembrane region" description="Helical" evidence="7">
    <location>
        <begin position="131"/>
        <end position="152"/>
    </location>
</feature>
<comment type="subcellular location">
    <subcellularLocation>
        <location evidence="1">Cell membrane</location>
        <topology evidence="1">Multi-pass membrane protein</topology>
    </subcellularLocation>
</comment>
<dbReference type="PANTHER" id="PTHR43549:SF3">
    <property type="entry name" value="MULTIDRUG RESISTANCE PROTEIN YPNP-RELATED"/>
    <property type="match status" value="1"/>
</dbReference>
<dbReference type="EMBL" id="UINC01027499">
    <property type="protein sequence ID" value="SVB06842.1"/>
    <property type="molecule type" value="Genomic_DNA"/>
</dbReference>
<dbReference type="PIRSF" id="PIRSF006603">
    <property type="entry name" value="DinF"/>
    <property type="match status" value="1"/>
</dbReference>
<dbReference type="NCBIfam" id="TIGR00797">
    <property type="entry name" value="matE"/>
    <property type="match status" value="1"/>
</dbReference>
<evidence type="ECO:0000313" key="8">
    <source>
        <dbReference type="EMBL" id="SVB06842.1"/>
    </source>
</evidence>
<feature type="transmembrane region" description="Helical" evidence="7">
    <location>
        <begin position="12"/>
        <end position="32"/>
    </location>
</feature>
<keyword evidence="4 7" id="KW-0812">Transmembrane</keyword>
<keyword evidence="3" id="KW-1003">Cell membrane</keyword>
<evidence type="ECO:0000256" key="3">
    <source>
        <dbReference type="ARBA" id="ARBA00022475"/>
    </source>
</evidence>
<feature type="transmembrane region" description="Helical" evidence="7">
    <location>
        <begin position="194"/>
        <end position="214"/>
    </location>
</feature>
<feature type="transmembrane region" description="Helical" evidence="7">
    <location>
        <begin position="92"/>
        <end position="111"/>
    </location>
</feature>
<feature type="transmembrane region" description="Helical" evidence="7">
    <location>
        <begin position="416"/>
        <end position="438"/>
    </location>
</feature>
<sequence>MNLLKDNIPKLVRNLAVPAMVGTLFQTLYNVVDTFFAGKISPEALSALSKSFPIYFIIIAASIGVTVAGSSLIGNSIGEKDENKTSNYFTHIIYYGIIISILITILGLTYSEKVFFLMGSTNEVVSLGLEYTNIIYAGAIIFILVVALNSLLHAEGDTKTYRNALILSFFLNIILNPILIFGFLFIPAMGVKGIGLATIIAQLVSFIIILLKVLQNIRIKNLTKEFLLPKLLYFKNIFFQSMPISVSICGYALASAIIFTYVGQSGEYAVAGYGVGTRIEQVVLLPILGINTAIISIIAQNYGANNIYRIKETYFTAIKYAFIIMVTAATIVFLSANIITSFFSNDPIVIEYGKRYLRISAFVLPAYPVFFLSNGFFMAIKKSENAMISNLFRNVLNPIVVFYIAKYINASFDTFFWTWVGINWVFSISYFFIIIYYFKSRLNKSSAVVHP</sequence>
<reference evidence="8" key="1">
    <citation type="submission" date="2018-05" db="EMBL/GenBank/DDBJ databases">
        <authorList>
            <person name="Lanie J.A."/>
            <person name="Ng W.-L."/>
            <person name="Kazmierczak K.M."/>
            <person name="Andrzejewski T.M."/>
            <person name="Davidsen T.M."/>
            <person name="Wayne K.J."/>
            <person name="Tettelin H."/>
            <person name="Glass J.I."/>
            <person name="Rusch D."/>
            <person name="Podicherti R."/>
            <person name="Tsui H.-C.T."/>
            <person name="Winkler M.E."/>
        </authorList>
    </citation>
    <scope>NUCLEOTIDE SEQUENCE</scope>
</reference>
<feature type="transmembrane region" description="Helical" evidence="7">
    <location>
        <begin position="164"/>
        <end position="188"/>
    </location>
</feature>
<evidence type="ECO:0008006" key="9">
    <source>
        <dbReference type="Google" id="ProtNLM"/>
    </source>
</evidence>
<dbReference type="InterPro" id="IPR048279">
    <property type="entry name" value="MdtK-like"/>
</dbReference>
<keyword evidence="5 7" id="KW-1133">Transmembrane helix</keyword>
<proteinExistence type="predicted"/>
<feature type="transmembrane region" description="Helical" evidence="7">
    <location>
        <begin position="320"/>
        <end position="344"/>
    </location>
</feature>
<feature type="transmembrane region" description="Helical" evidence="7">
    <location>
        <begin position="391"/>
        <end position="410"/>
    </location>
</feature>
<keyword evidence="2" id="KW-0813">Transport</keyword>
<evidence type="ECO:0000256" key="2">
    <source>
        <dbReference type="ARBA" id="ARBA00022448"/>
    </source>
</evidence>
<name>A0A382B0K4_9ZZZZ</name>
<gene>
    <name evidence="8" type="ORF">METZ01_LOCUS159696</name>
</gene>
<organism evidence="8">
    <name type="scientific">marine metagenome</name>
    <dbReference type="NCBI Taxonomy" id="408172"/>
    <lineage>
        <taxon>unclassified sequences</taxon>
        <taxon>metagenomes</taxon>
        <taxon>ecological metagenomes</taxon>
    </lineage>
</organism>
<feature type="transmembrane region" description="Helical" evidence="7">
    <location>
        <begin position="356"/>
        <end position="379"/>
    </location>
</feature>
<accession>A0A382B0K4</accession>
<evidence type="ECO:0000256" key="7">
    <source>
        <dbReference type="SAM" id="Phobius"/>
    </source>
</evidence>